<gene>
    <name evidence="1" type="ORF">EB796_023462</name>
</gene>
<dbReference type="EMBL" id="VXIV02003327">
    <property type="protein sequence ID" value="KAF6018231.1"/>
    <property type="molecule type" value="Genomic_DNA"/>
</dbReference>
<protein>
    <submittedName>
        <fullName evidence="1">Uncharacterized protein</fullName>
    </submittedName>
</protein>
<name>A0A7J7IXT7_BUGNE</name>
<sequence length="67" mass="7872">MHYIGCKLLISPAYHHSDTMSVTSFCFLYGFINYQVHKGVESTQDTNYRSTAIEFHYNIDNQLYRNS</sequence>
<evidence type="ECO:0000313" key="1">
    <source>
        <dbReference type="EMBL" id="KAF6018231.1"/>
    </source>
</evidence>
<dbReference type="AlphaFoldDB" id="A0A7J7IXT7"/>
<organism evidence="1 2">
    <name type="scientific">Bugula neritina</name>
    <name type="common">Brown bryozoan</name>
    <name type="synonym">Sertularia neritina</name>
    <dbReference type="NCBI Taxonomy" id="10212"/>
    <lineage>
        <taxon>Eukaryota</taxon>
        <taxon>Metazoa</taxon>
        <taxon>Spiralia</taxon>
        <taxon>Lophotrochozoa</taxon>
        <taxon>Bryozoa</taxon>
        <taxon>Gymnolaemata</taxon>
        <taxon>Cheilostomatida</taxon>
        <taxon>Flustrina</taxon>
        <taxon>Buguloidea</taxon>
        <taxon>Bugulidae</taxon>
        <taxon>Bugula</taxon>
    </lineage>
</organism>
<proteinExistence type="predicted"/>
<keyword evidence="2" id="KW-1185">Reference proteome</keyword>
<dbReference type="Proteomes" id="UP000593567">
    <property type="component" value="Unassembled WGS sequence"/>
</dbReference>
<reference evidence="1" key="1">
    <citation type="submission" date="2020-06" db="EMBL/GenBank/DDBJ databases">
        <title>Draft genome of Bugula neritina, a colonial animal packing powerful symbionts and potential medicines.</title>
        <authorList>
            <person name="Rayko M."/>
        </authorList>
    </citation>
    <scope>NUCLEOTIDE SEQUENCE [LARGE SCALE GENOMIC DNA]</scope>
    <source>
        <strain evidence="1">Kwan_BN1</strain>
    </source>
</reference>
<accession>A0A7J7IXT7</accession>
<comment type="caution">
    <text evidence="1">The sequence shown here is derived from an EMBL/GenBank/DDBJ whole genome shotgun (WGS) entry which is preliminary data.</text>
</comment>
<evidence type="ECO:0000313" key="2">
    <source>
        <dbReference type="Proteomes" id="UP000593567"/>
    </source>
</evidence>